<feature type="domain" description="Thiolase C-terminal" evidence="1">
    <location>
        <begin position="256"/>
        <end position="382"/>
    </location>
</feature>
<dbReference type="Gene3D" id="3.40.47.10">
    <property type="match status" value="1"/>
</dbReference>
<dbReference type="CDD" id="cd00829">
    <property type="entry name" value="SCP-x_thiolase"/>
    <property type="match status" value="1"/>
</dbReference>
<organism evidence="2 3">
    <name type="scientific">Alloalcanivorax xenomutans</name>
    <dbReference type="NCBI Taxonomy" id="1094342"/>
    <lineage>
        <taxon>Bacteria</taxon>
        <taxon>Pseudomonadati</taxon>
        <taxon>Pseudomonadota</taxon>
        <taxon>Gammaproteobacteria</taxon>
        <taxon>Oceanospirillales</taxon>
        <taxon>Alcanivoracaceae</taxon>
        <taxon>Alloalcanivorax</taxon>
    </lineage>
</organism>
<dbReference type="RefSeq" id="WP_233925003.1">
    <property type="nucleotide sequence ID" value="NZ_JAJVKT010000003.1"/>
</dbReference>
<accession>A0A9Q3W306</accession>
<comment type="caution">
    <text evidence="2">The sequence shown here is derived from an EMBL/GenBank/DDBJ whole genome shotgun (WGS) entry which is preliminary data.</text>
</comment>
<dbReference type="InterPro" id="IPR002155">
    <property type="entry name" value="Thiolase"/>
</dbReference>
<dbReference type="AlphaFoldDB" id="A0A9Q3W306"/>
<dbReference type="PANTHER" id="PTHR42870:SF1">
    <property type="entry name" value="NON-SPECIFIC LIPID-TRANSFER PROTEIN-LIKE 2"/>
    <property type="match status" value="1"/>
</dbReference>
<dbReference type="InterPro" id="IPR016039">
    <property type="entry name" value="Thiolase-like"/>
</dbReference>
<sequence length="389" mass="41504">MSRYRPDTAAIAGIGETEYTRGTDKSGLQLLMEASLKACADAGIESGAVDGLVMTSRVGTNEDFVAGLGITDLKFHAHIKIGGASPVAGLHLACHAVASGIAERVLVSAGRNAYSSMRLGATDSGPRVVWPGDDIRRNLEYPYGMIAPMQWYSLHANRWFHETNASREGMATVALNTRRHAHLNPRAWFRDRPMSREDYDASPMLVTPFKLLDVCLETDGAAAILVTRADAARRAGGKPPVYVAATAEGHPDSPDDLSNRPDILGMGIGKAAPRALDIAGIRLDELDFAEIYDCFTFIVLRQLEEIGFCQRGEAPDFVANGRIALGGELPLNTHGGLLSQAHISGMNHVVEAVRQLRGDAGQAQVAGAHLGLVTGYGDFGDGAIAILHN</sequence>
<dbReference type="InterPro" id="IPR055140">
    <property type="entry name" value="Thiolase_C_2"/>
</dbReference>
<dbReference type="Pfam" id="PF22691">
    <property type="entry name" value="Thiolase_C_1"/>
    <property type="match status" value="1"/>
</dbReference>
<evidence type="ECO:0000313" key="3">
    <source>
        <dbReference type="Proteomes" id="UP001107961"/>
    </source>
</evidence>
<proteinExistence type="predicted"/>
<evidence type="ECO:0000259" key="1">
    <source>
        <dbReference type="Pfam" id="PF22691"/>
    </source>
</evidence>
<gene>
    <name evidence="2" type="ORF">LZG35_03475</name>
</gene>
<reference evidence="2" key="1">
    <citation type="submission" date="2022-01" db="EMBL/GenBank/DDBJ databases">
        <authorList>
            <person name="Karlyshev A.V."/>
            <person name="Jaspars M."/>
        </authorList>
    </citation>
    <scope>NUCLEOTIDE SEQUENCE</scope>
    <source>
        <strain evidence="2">AGSA3-2</strain>
    </source>
</reference>
<dbReference type="Proteomes" id="UP001107961">
    <property type="component" value="Unassembled WGS sequence"/>
</dbReference>
<dbReference type="PIRSF" id="PIRSF000429">
    <property type="entry name" value="Ac-CoA_Ac_transf"/>
    <property type="match status" value="1"/>
</dbReference>
<keyword evidence="3" id="KW-1185">Reference proteome</keyword>
<dbReference type="PANTHER" id="PTHR42870">
    <property type="entry name" value="ACETYL-COA C-ACETYLTRANSFERASE"/>
    <property type="match status" value="1"/>
</dbReference>
<protein>
    <recommendedName>
        <fullName evidence="1">Thiolase C-terminal domain-containing protein</fullName>
    </recommendedName>
</protein>
<dbReference type="GO" id="GO:0003988">
    <property type="term" value="F:acetyl-CoA C-acyltransferase activity"/>
    <property type="evidence" value="ECO:0007669"/>
    <property type="project" value="UniProtKB-ARBA"/>
</dbReference>
<dbReference type="EMBL" id="JAJVKT010000003">
    <property type="protein sequence ID" value="MCE7507685.1"/>
    <property type="molecule type" value="Genomic_DNA"/>
</dbReference>
<name>A0A9Q3W306_9GAMM</name>
<evidence type="ECO:0000313" key="2">
    <source>
        <dbReference type="EMBL" id="MCE7507685.1"/>
    </source>
</evidence>
<dbReference type="SUPFAM" id="SSF53901">
    <property type="entry name" value="Thiolase-like"/>
    <property type="match status" value="2"/>
</dbReference>